<evidence type="ECO:0000256" key="9">
    <source>
        <dbReference type="ARBA" id="ARBA00048504"/>
    </source>
</evidence>
<feature type="domain" description="AB hydrolase-1" evidence="12">
    <location>
        <begin position="47"/>
        <end position="288"/>
    </location>
</feature>
<dbReference type="PANTHER" id="PTHR46118">
    <property type="entry name" value="PROTEIN ABHD11"/>
    <property type="match status" value="1"/>
</dbReference>
<accession>A0A8S0YL30</accession>
<name>A0A8S0YL30_ARCPL</name>
<dbReference type="SUPFAM" id="SSF53474">
    <property type="entry name" value="alpha/beta-Hydrolases"/>
    <property type="match status" value="1"/>
</dbReference>
<sequence>MAILSLFRCHLYPVFYKTWHLNGISIRTAVSVSYDVYGPQPSESKQHIIALHGLLGSKKNWKSLSTKISTSTKACVISADARNHGDSPHESTHSYLDLAADVSQLLQTLSLSQSHIIGHSMGGRTGMALALNEPTKVQSLIIVDISPIPRSPNPIDSAFPSLLAAMKNVNFEGADSGHKAKTIAKKSLVEAGFDERSLGFILMSIGERSDKTFAWKYNLDALANSFNEIAMFPDELKGKQYTGPTLFIGGGKSDYLRKSDEPAIKEFFPQSSLTYIEHVGHNAHFEDPSAFLKIVVDFYAKHL</sequence>
<organism evidence="13 14">
    <name type="scientific">Arctia plantaginis</name>
    <name type="common">Wood tiger moth</name>
    <name type="synonym">Phalaena plantaginis</name>
    <dbReference type="NCBI Taxonomy" id="874455"/>
    <lineage>
        <taxon>Eukaryota</taxon>
        <taxon>Metazoa</taxon>
        <taxon>Ecdysozoa</taxon>
        <taxon>Arthropoda</taxon>
        <taxon>Hexapoda</taxon>
        <taxon>Insecta</taxon>
        <taxon>Pterygota</taxon>
        <taxon>Neoptera</taxon>
        <taxon>Endopterygota</taxon>
        <taxon>Lepidoptera</taxon>
        <taxon>Glossata</taxon>
        <taxon>Ditrysia</taxon>
        <taxon>Noctuoidea</taxon>
        <taxon>Erebidae</taxon>
        <taxon>Arctiinae</taxon>
        <taxon>Arctia</taxon>
    </lineage>
</organism>
<evidence type="ECO:0000259" key="12">
    <source>
        <dbReference type="Pfam" id="PF00561"/>
    </source>
</evidence>
<dbReference type="AlphaFoldDB" id="A0A8S0YL30"/>
<dbReference type="EC" id="3.1.1.116" evidence="3"/>
<dbReference type="OrthoDB" id="10069167at2759"/>
<comment type="similarity">
    <text evidence="1">Belongs to the AB hydrolase superfamily.</text>
</comment>
<dbReference type="Pfam" id="PF00561">
    <property type="entry name" value="Abhydrolase_1"/>
    <property type="match status" value="1"/>
</dbReference>
<dbReference type="Gene3D" id="3.40.50.1820">
    <property type="entry name" value="alpha/beta hydrolase"/>
    <property type="match status" value="1"/>
</dbReference>
<protein>
    <recommendedName>
        <fullName evidence="7">sn-1-specific diacylglycerol lipase ABHD11</fullName>
        <ecNumber evidence="3">3.1.1.116</ecNumber>
    </recommendedName>
    <alternativeName>
        <fullName evidence="4">Alpha/beta hydrolase domain-containing protein 11</fullName>
    </alternativeName>
</protein>
<evidence type="ECO:0000256" key="6">
    <source>
        <dbReference type="ARBA" id="ARBA00043742"/>
    </source>
</evidence>
<evidence type="ECO:0000256" key="1">
    <source>
        <dbReference type="ARBA" id="ARBA00008645"/>
    </source>
</evidence>
<comment type="caution">
    <text evidence="13">The sequence shown here is derived from an EMBL/GenBank/DDBJ whole genome shotgun (WGS) entry which is preliminary data.</text>
</comment>
<comment type="catalytic activity">
    <reaction evidence="9">
        <text>1,2-didecanoylglycerol + H2O = decanoylglycerol + decanoate + H(+)</text>
        <dbReference type="Rhea" id="RHEA:48596"/>
        <dbReference type="ChEBI" id="CHEBI:11152"/>
        <dbReference type="ChEBI" id="CHEBI:15377"/>
        <dbReference type="ChEBI" id="CHEBI:15378"/>
        <dbReference type="ChEBI" id="CHEBI:27689"/>
        <dbReference type="ChEBI" id="CHEBI:90605"/>
    </reaction>
</comment>
<comment type="catalytic activity">
    <reaction evidence="11">
        <text>1-octadecanoyl-2-(5Z,8Z,11Z,14Z-eicosatetraenoyl)-sn-glycerol + H2O = 2-(5Z,8Z,11Z,14Z-eicosatetraenoyl)-glycerol + octadecanoate + H(+)</text>
        <dbReference type="Rhea" id="RHEA:38507"/>
        <dbReference type="ChEBI" id="CHEBI:15377"/>
        <dbReference type="ChEBI" id="CHEBI:15378"/>
        <dbReference type="ChEBI" id="CHEBI:25629"/>
        <dbReference type="ChEBI" id="CHEBI:52392"/>
        <dbReference type="ChEBI" id="CHEBI:75728"/>
    </reaction>
</comment>
<dbReference type="InterPro" id="IPR000073">
    <property type="entry name" value="AB_hydrolase_1"/>
</dbReference>
<evidence type="ECO:0000256" key="10">
    <source>
        <dbReference type="ARBA" id="ARBA00048513"/>
    </source>
</evidence>
<comment type="catalytic activity">
    <reaction evidence="8">
        <text>1-octadecanoyl-2-(4Z,7Z,10Z,13Z,16Z,19Z-docosahexaenoyl)-sn-glycerol + H2O = 2-(4Z,7Z,10Z,13Z,16Z,19Z-docosahexaenoyl)-glycerol + octadecanoate + H(+)</text>
        <dbReference type="Rhea" id="RHEA:77107"/>
        <dbReference type="ChEBI" id="CHEBI:15377"/>
        <dbReference type="ChEBI" id="CHEBI:15378"/>
        <dbReference type="ChEBI" id="CHEBI:25629"/>
        <dbReference type="ChEBI" id="CHEBI:77129"/>
        <dbReference type="ChEBI" id="CHEBI:186738"/>
    </reaction>
</comment>
<dbReference type="GO" id="GO:0052689">
    <property type="term" value="F:carboxylic ester hydrolase activity"/>
    <property type="evidence" value="ECO:0007669"/>
    <property type="project" value="TreeGrafter"/>
</dbReference>
<dbReference type="EMBL" id="CADEBD010000024">
    <property type="protein sequence ID" value="CAB3219825.1"/>
    <property type="molecule type" value="Genomic_DNA"/>
</dbReference>
<evidence type="ECO:0000256" key="5">
    <source>
        <dbReference type="ARBA" id="ARBA00043667"/>
    </source>
</evidence>
<reference evidence="13 14" key="1">
    <citation type="submission" date="2020-04" db="EMBL/GenBank/DDBJ databases">
        <authorList>
            <person name="Wallbank WR R."/>
            <person name="Pardo Diaz C."/>
            <person name="Kozak K."/>
            <person name="Martin S."/>
            <person name="Jiggins C."/>
            <person name="Moest M."/>
            <person name="Warren A I."/>
            <person name="Byers J.R.P. K."/>
            <person name="Montejo-Kovacevich G."/>
            <person name="Yen C E."/>
        </authorList>
    </citation>
    <scope>NUCLEOTIDE SEQUENCE [LARGE SCALE GENOMIC DNA]</scope>
</reference>
<evidence type="ECO:0000313" key="13">
    <source>
        <dbReference type="EMBL" id="CAB3219825.1"/>
    </source>
</evidence>
<evidence type="ECO:0000256" key="4">
    <source>
        <dbReference type="ARBA" id="ARBA00042703"/>
    </source>
</evidence>
<evidence type="ECO:0000256" key="3">
    <source>
        <dbReference type="ARBA" id="ARBA00026104"/>
    </source>
</evidence>
<evidence type="ECO:0000313" key="14">
    <source>
        <dbReference type="Proteomes" id="UP000494256"/>
    </source>
</evidence>
<evidence type="ECO:0000256" key="2">
    <source>
        <dbReference type="ARBA" id="ARBA00022801"/>
    </source>
</evidence>
<dbReference type="PANTHER" id="PTHR46118:SF4">
    <property type="entry name" value="PROTEIN ABHD11"/>
    <property type="match status" value="1"/>
</dbReference>
<evidence type="ECO:0000256" key="7">
    <source>
        <dbReference type="ARBA" id="ARBA00044064"/>
    </source>
</evidence>
<dbReference type="InterPro" id="IPR029058">
    <property type="entry name" value="AB_hydrolase_fold"/>
</dbReference>
<evidence type="ECO:0000256" key="8">
    <source>
        <dbReference type="ARBA" id="ARBA00048283"/>
    </source>
</evidence>
<evidence type="ECO:0000256" key="11">
    <source>
        <dbReference type="ARBA" id="ARBA00048919"/>
    </source>
</evidence>
<keyword evidence="2" id="KW-0378">Hydrolase</keyword>
<dbReference type="Proteomes" id="UP000494256">
    <property type="component" value="Unassembled WGS sequence"/>
</dbReference>
<comment type="catalytic activity">
    <reaction evidence="6">
        <text>a 1,3-diacyl-sn-glycerol + H2O = a 1-acyl-sn-glycerol + a fatty acid + H(+)</text>
        <dbReference type="Rhea" id="RHEA:38503"/>
        <dbReference type="ChEBI" id="CHEBI:15377"/>
        <dbReference type="ChEBI" id="CHEBI:15378"/>
        <dbReference type="ChEBI" id="CHEBI:28868"/>
        <dbReference type="ChEBI" id="CHEBI:64683"/>
        <dbReference type="ChEBI" id="CHEBI:77272"/>
    </reaction>
</comment>
<dbReference type="GO" id="GO:0005739">
    <property type="term" value="C:mitochondrion"/>
    <property type="evidence" value="ECO:0007669"/>
    <property type="project" value="TreeGrafter"/>
</dbReference>
<proteinExistence type="inferred from homology"/>
<comment type="catalytic activity">
    <reaction evidence="10">
        <text>1-octadecanoyl-2-(9Z-octadecenoyl)-sn-glycerol + H2O = 2-(9Z-octadecenoyl)-glycerol + octadecanoate + H(+)</text>
        <dbReference type="Rhea" id="RHEA:77103"/>
        <dbReference type="ChEBI" id="CHEBI:15377"/>
        <dbReference type="ChEBI" id="CHEBI:15378"/>
        <dbReference type="ChEBI" id="CHEBI:25629"/>
        <dbReference type="ChEBI" id="CHEBI:73990"/>
        <dbReference type="ChEBI" id="CHEBI:75468"/>
    </reaction>
</comment>
<gene>
    <name evidence="13" type="ORF">APLA_LOCUS12</name>
</gene>
<comment type="catalytic activity">
    <reaction evidence="5">
        <text>a 1,2-diacyl-sn-glycerol + H2O = a 2-acylglycerol + a fatty acid + H(+)</text>
        <dbReference type="Rhea" id="RHEA:33275"/>
        <dbReference type="ChEBI" id="CHEBI:15377"/>
        <dbReference type="ChEBI" id="CHEBI:15378"/>
        <dbReference type="ChEBI" id="CHEBI:17389"/>
        <dbReference type="ChEBI" id="CHEBI:17815"/>
        <dbReference type="ChEBI" id="CHEBI:28868"/>
        <dbReference type="EC" id="3.1.1.116"/>
    </reaction>
</comment>